<feature type="transmembrane region" description="Helical" evidence="2">
    <location>
        <begin position="159"/>
        <end position="177"/>
    </location>
</feature>
<evidence type="ECO:0000259" key="3">
    <source>
        <dbReference type="Pfam" id="PF20151"/>
    </source>
</evidence>
<dbReference type="Pfam" id="PF20151">
    <property type="entry name" value="DUF6533"/>
    <property type="match status" value="1"/>
</dbReference>
<dbReference type="InterPro" id="IPR045340">
    <property type="entry name" value="DUF6533"/>
</dbReference>
<keyword evidence="2" id="KW-0812">Transmembrane</keyword>
<keyword evidence="2" id="KW-0472">Membrane</keyword>
<dbReference type="AlphaFoldDB" id="A0A5M3MGB2"/>
<dbReference type="Proteomes" id="UP000053558">
    <property type="component" value="Unassembled WGS sequence"/>
</dbReference>
<feature type="region of interest" description="Disordered" evidence="1">
    <location>
        <begin position="247"/>
        <end position="272"/>
    </location>
</feature>
<organism evidence="4 5">
    <name type="scientific">Coniophora puteana (strain RWD-64-598)</name>
    <name type="common">Brown rot fungus</name>
    <dbReference type="NCBI Taxonomy" id="741705"/>
    <lineage>
        <taxon>Eukaryota</taxon>
        <taxon>Fungi</taxon>
        <taxon>Dikarya</taxon>
        <taxon>Basidiomycota</taxon>
        <taxon>Agaricomycotina</taxon>
        <taxon>Agaricomycetes</taxon>
        <taxon>Agaricomycetidae</taxon>
        <taxon>Boletales</taxon>
        <taxon>Coniophorineae</taxon>
        <taxon>Coniophoraceae</taxon>
        <taxon>Coniophora</taxon>
    </lineage>
</organism>
<feature type="domain" description="DUF6533" evidence="3">
    <location>
        <begin position="22"/>
        <end position="76"/>
    </location>
</feature>
<evidence type="ECO:0000313" key="5">
    <source>
        <dbReference type="Proteomes" id="UP000053558"/>
    </source>
</evidence>
<evidence type="ECO:0000256" key="1">
    <source>
        <dbReference type="SAM" id="MobiDB-lite"/>
    </source>
</evidence>
<accession>A0A5M3MGB2</accession>
<protein>
    <recommendedName>
        <fullName evidence="3">DUF6533 domain-containing protein</fullName>
    </recommendedName>
</protein>
<dbReference type="KEGG" id="cput:CONPUDRAFT_75484"/>
<keyword evidence="2" id="KW-1133">Transmembrane helix</keyword>
<feature type="transmembrane region" description="Helical" evidence="2">
    <location>
        <begin position="60"/>
        <end position="81"/>
    </location>
</feature>
<proteinExistence type="predicted"/>
<dbReference type="GeneID" id="19209363"/>
<comment type="caution">
    <text evidence="4">The sequence shown here is derived from an EMBL/GenBank/DDBJ whole genome shotgun (WGS) entry which is preliminary data.</text>
</comment>
<dbReference type="EMBL" id="JH711583">
    <property type="protein sequence ID" value="EIW77655.1"/>
    <property type="molecule type" value="Genomic_DNA"/>
</dbReference>
<dbReference type="RefSeq" id="XP_007771864.1">
    <property type="nucleotide sequence ID" value="XM_007773674.1"/>
</dbReference>
<evidence type="ECO:0000256" key="2">
    <source>
        <dbReference type="SAM" id="Phobius"/>
    </source>
</evidence>
<sequence length="272" mass="30645">MPYISNSLEWIPILIEWQAENYLVVSLLTVVSYDYLLSLSQEKTSLAKLDQEELIWKRGLSLLTCLYVFLRYVGILVPMYVMKQTIHFMIANAPSIPSLHQNISWLVSFQLSFYTRLIPTYGNVSQEAILLGIRGCATLNQPNPLSWIWLILSNGRLKGLIVLLLGQGIFYFIWLFTDEILSISYGLLSLGTTTENTLAAITLAMEIGIICMMGPWLILSIRQNHLTRLNGESTQTTGHTVSTVAFENPPSTLNGPDIPTNEDISQMERSEP</sequence>
<name>A0A5M3MGB2_CONPW</name>
<feature type="transmembrane region" description="Helical" evidence="2">
    <location>
        <begin position="197"/>
        <end position="219"/>
    </location>
</feature>
<keyword evidence="5" id="KW-1185">Reference proteome</keyword>
<evidence type="ECO:0000313" key="4">
    <source>
        <dbReference type="EMBL" id="EIW77655.1"/>
    </source>
</evidence>
<reference evidence="5" key="1">
    <citation type="journal article" date="2012" name="Science">
        <title>The Paleozoic origin of enzymatic lignin decomposition reconstructed from 31 fungal genomes.</title>
        <authorList>
            <person name="Floudas D."/>
            <person name="Binder M."/>
            <person name="Riley R."/>
            <person name="Barry K."/>
            <person name="Blanchette R.A."/>
            <person name="Henrissat B."/>
            <person name="Martinez A.T."/>
            <person name="Otillar R."/>
            <person name="Spatafora J.W."/>
            <person name="Yadav J.S."/>
            <person name="Aerts A."/>
            <person name="Benoit I."/>
            <person name="Boyd A."/>
            <person name="Carlson A."/>
            <person name="Copeland A."/>
            <person name="Coutinho P.M."/>
            <person name="de Vries R.P."/>
            <person name="Ferreira P."/>
            <person name="Findley K."/>
            <person name="Foster B."/>
            <person name="Gaskell J."/>
            <person name="Glotzer D."/>
            <person name="Gorecki P."/>
            <person name="Heitman J."/>
            <person name="Hesse C."/>
            <person name="Hori C."/>
            <person name="Igarashi K."/>
            <person name="Jurgens J.A."/>
            <person name="Kallen N."/>
            <person name="Kersten P."/>
            <person name="Kohler A."/>
            <person name="Kuees U."/>
            <person name="Kumar T.K.A."/>
            <person name="Kuo A."/>
            <person name="LaButti K."/>
            <person name="Larrondo L.F."/>
            <person name="Lindquist E."/>
            <person name="Ling A."/>
            <person name="Lombard V."/>
            <person name="Lucas S."/>
            <person name="Lundell T."/>
            <person name="Martin R."/>
            <person name="McLaughlin D.J."/>
            <person name="Morgenstern I."/>
            <person name="Morin E."/>
            <person name="Murat C."/>
            <person name="Nagy L.G."/>
            <person name="Nolan M."/>
            <person name="Ohm R.A."/>
            <person name="Patyshakuliyeva A."/>
            <person name="Rokas A."/>
            <person name="Ruiz-Duenas F.J."/>
            <person name="Sabat G."/>
            <person name="Salamov A."/>
            <person name="Samejima M."/>
            <person name="Schmutz J."/>
            <person name="Slot J.C."/>
            <person name="St John F."/>
            <person name="Stenlid J."/>
            <person name="Sun H."/>
            <person name="Sun S."/>
            <person name="Syed K."/>
            <person name="Tsang A."/>
            <person name="Wiebenga A."/>
            <person name="Young D."/>
            <person name="Pisabarro A."/>
            <person name="Eastwood D.C."/>
            <person name="Martin F."/>
            <person name="Cullen D."/>
            <person name="Grigoriev I.V."/>
            <person name="Hibbett D.S."/>
        </authorList>
    </citation>
    <scope>NUCLEOTIDE SEQUENCE [LARGE SCALE GENOMIC DNA]</scope>
    <source>
        <strain evidence="5">RWD-64-598 SS2</strain>
    </source>
</reference>
<gene>
    <name evidence="4" type="ORF">CONPUDRAFT_75484</name>
</gene>